<feature type="transmembrane region" description="Helical" evidence="9">
    <location>
        <begin position="39"/>
        <end position="58"/>
    </location>
</feature>
<evidence type="ECO:0000256" key="7">
    <source>
        <dbReference type="ARBA" id="ARBA00023136"/>
    </source>
</evidence>
<feature type="transmembrane region" description="Helical" evidence="9">
    <location>
        <begin position="70"/>
        <end position="92"/>
    </location>
</feature>
<evidence type="ECO:0008006" key="12">
    <source>
        <dbReference type="Google" id="ProtNLM"/>
    </source>
</evidence>
<accession>A0A1V4EQU5</accession>
<dbReference type="GO" id="GO:0046942">
    <property type="term" value="P:carboxylic acid transport"/>
    <property type="evidence" value="ECO:0007669"/>
    <property type="project" value="UniProtKB-ARBA"/>
</dbReference>
<proteinExistence type="inferred from homology"/>
<evidence type="ECO:0000313" key="11">
    <source>
        <dbReference type="Proteomes" id="UP000190229"/>
    </source>
</evidence>
<dbReference type="PANTHER" id="PTHR48086">
    <property type="entry name" value="SODIUM/PROLINE SYMPORTER-RELATED"/>
    <property type="match status" value="1"/>
</dbReference>
<keyword evidence="6 9" id="KW-1133">Transmembrane helix</keyword>
<feature type="transmembrane region" description="Helical" evidence="9">
    <location>
        <begin position="170"/>
        <end position="191"/>
    </location>
</feature>
<sequence length="546" mass="59679">MLFLALILVYTLFLLLISQYSKRRTKNVGHFFDGGRSFGIWHVFVMMTAMWGSSMFAVELDSGYLTGLSAIWYGFSVIVSSLLVASVLLRPFRGIGYLTNSNLLGRVYGKKARDLAALVIGLTFPIFAMKNVLAAATYFHVMLGWNLAVVLILTTLLVILYVSLGGLWSLAYVQIANLALFTVGLAVAAYYSLHGHAVFTTPVPKQPHFQGLAGGGLAMILVWFGMNILNSVSAQAEFQTISSAKSVRKGKLGVYFSSIVLIGFAIVPTLLGMAARTHHIVMKSGLLAFPTYLRMVAPHWAVLLVGLGFWAAALIWCAPLMFSGASSFGLDLFNRKQQSHDTSSVRRFTRLSMLIQGALIVIYALVRPGELAWWAVFGLTLRNAAIVGPTLTFLLWPAVRERTVIASMIIGVASGLGWNALTGFSATAFAFDINPMWVGTGLSMIVIIFGTLLENHGALQWNKHPWKRNVGYALGVIGLLLIIASPLLMKTAFRSLLGVDLFLGILFLFFTAMLSTELREHANEVSTSITQESKRDPDVRAIAHTN</sequence>
<evidence type="ECO:0000256" key="3">
    <source>
        <dbReference type="ARBA" id="ARBA00022448"/>
    </source>
</evidence>
<feature type="transmembrane region" description="Helical" evidence="9">
    <location>
        <begin position="348"/>
        <end position="366"/>
    </location>
</feature>
<dbReference type="RefSeq" id="WP_079291676.1">
    <property type="nucleotide sequence ID" value="NZ_MWPS01000043.1"/>
</dbReference>
<evidence type="ECO:0000313" key="10">
    <source>
        <dbReference type="EMBL" id="OPG15124.1"/>
    </source>
</evidence>
<feature type="transmembrane region" description="Helical" evidence="9">
    <location>
        <begin position="252"/>
        <end position="274"/>
    </location>
</feature>
<keyword evidence="4" id="KW-1003">Cell membrane</keyword>
<feature type="transmembrane region" description="Helical" evidence="9">
    <location>
        <begin position="212"/>
        <end position="232"/>
    </location>
</feature>
<dbReference type="Proteomes" id="UP000190229">
    <property type="component" value="Unassembled WGS sequence"/>
</dbReference>
<dbReference type="PROSITE" id="PS00456">
    <property type="entry name" value="NA_SOLUT_SYMP_1"/>
    <property type="match status" value="1"/>
</dbReference>
<name>A0A1V4EQU5_9BACL</name>
<evidence type="ECO:0000256" key="9">
    <source>
        <dbReference type="SAM" id="Phobius"/>
    </source>
</evidence>
<dbReference type="GO" id="GO:0005886">
    <property type="term" value="C:plasma membrane"/>
    <property type="evidence" value="ECO:0007669"/>
    <property type="project" value="TreeGrafter"/>
</dbReference>
<feature type="transmembrane region" description="Helical" evidence="9">
    <location>
        <begin position="145"/>
        <end position="164"/>
    </location>
</feature>
<evidence type="ECO:0000256" key="6">
    <source>
        <dbReference type="ARBA" id="ARBA00022989"/>
    </source>
</evidence>
<dbReference type="InterPro" id="IPR001734">
    <property type="entry name" value="Na/solute_symporter"/>
</dbReference>
<feature type="transmembrane region" description="Helical" evidence="9">
    <location>
        <begin position="495"/>
        <end position="514"/>
    </location>
</feature>
<protein>
    <recommendedName>
        <fullName evidence="12">Sodium:solute symporter</fullName>
    </recommendedName>
</protein>
<evidence type="ECO:0000256" key="1">
    <source>
        <dbReference type="ARBA" id="ARBA00004141"/>
    </source>
</evidence>
<feature type="transmembrane region" description="Helical" evidence="9">
    <location>
        <begin position="437"/>
        <end position="458"/>
    </location>
</feature>
<dbReference type="CDD" id="cd10322">
    <property type="entry name" value="SLC5sbd"/>
    <property type="match status" value="1"/>
</dbReference>
<dbReference type="InterPro" id="IPR050277">
    <property type="entry name" value="Sodium:Solute_Symporter"/>
</dbReference>
<evidence type="ECO:0000256" key="5">
    <source>
        <dbReference type="ARBA" id="ARBA00022692"/>
    </source>
</evidence>
<keyword evidence="3" id="KW-0813">Transport</keyword>
<feature type="transmembrane region" description="Helical" evidence="9">
    <location>
        <begin position="309"/>
        <end position="328"/>
    </location>
</feature>
<comment type="similarity">
    <text evidence="2 8">Belongs to the sodium:solute symporter (SSF) (TC 2.A.21) family.</text>
</comment>
<evidence type="ECO:0000256" key="2">
    <source>
        <dbReference type="ARBA" id="ARBA00006434"/>
    </source>
</evidence>
<dbReference type="GO" id="GO:0022857">
    <property type="term" value="F:transmembrane transporter activity"/>
    <property type="evidence" value="ECO:0007669"/>
    <property type="project" value="InterPro"/>
</dbReference>
<dbReference type="InterPro" id="IPR038377">
    <property type="entry name" value="Na/Glc_symporter_sf"/>
</dbReference>
<feature type="transmembrane region" description="Helical" evidence="9">
    <location>
        <begin position="112"/>
        <end position="133"/>
    </location>
</feature>
<evidence type="ECO:0000256" key="8">
    <source>
        <dbReference type="RuleBase" id="RU362091"/>
    </source>
</evidence>
<organism evidence="10 11">
    <name type="scientific">Ferroacidibacillus organovorans</name>
    <dbReference type="NCBI Taxonomy" id="1765683"/>
    <lineage>
        <taxon>Bacteria</taxon>
        <taxon>Bacillati</taxon>
        <taxon>Bacillota</taxon>
        <taxon>Bacilli</taxon>
        <taxon>Bacillales</taxon>
        <taxon>Alicyclobacillaceae</taxon>
        <taxon>Ferroacidibacillus</taxon>
    </lineage>
</organism>
<feature type="transmembrane region" description="Helical" evidence="9">
    <location>
        <begin position="408"/>
        <end position="431"/>
    </location>
</feature>
<keyword evidence="11" id="KW-1185">Reference proteome</keyword>
<dbReference type="Gene3D" id="1.20.1730.10">
    <property type="entry name" value="Sodium/glucose cotransporter"/>
    <property type="match status" value="1"/>
</dbReference>
<dbReference type="PROSITE" id="PS50283">
    <property type="entry name" value="NA_SOLUT_SYMP_3"/>
    <property type="match status" value="1"/>
</dbReference>
<reference evidence="10 11" key="1">
    <citation type="submission" date="2017-02" db="EMBL/GenBank/DDBJ databases">
        <title>Draft genome of Acidibacillus ferrooxidans Huett2.</title>
        <authorList>
            <person name="Schopf S."/>
        </authorList>
    </citation>
    <scope>NUCLEOTIDE SEQUENCE [LARGE SCALE GENOMIC DNA]</scope>
    <source>
        <strain evidence="10 11">Huett2</strain>
    </source>
</reference>
<feature type="transmembrane region" description="Helical" evidence="9">
    <location>
        <begin position="470"/>
        <end position="489"/>
    </location>
</feature>
<dbReference type="EMBL" id="MWPS01000043">
    <property type="protein sequence ID" value="OPG15124.1"/>
    <property type="molecule type" value="Genomic_DNA"/>
</dbReference>
<keyword evidence="7 9" id="KW-0472">Membrane</keyword>
<dbReference type="Pfam" id="PF00474">
    <property type="entry name" value="SSF"/>
    <property type="match status" value="1"/>
</dbReference>
<dbReference type="InterPro" id="IPR018212">
    <property type="entry name" value="Na/solute_symporter_CS"/>
</dbReference>
<dbReference type="PANTHER" id="PTHR48086:SF7">
    <property type="entry name" value="SODIUM-SOLUTE SYMPORTER-RELATED"/>
    <property type="match status" value="1"/>
</dbReference>
<keyword evidence="5 9" id="KW-0812">Transmembrane</keyword>
<dbReference type="AlphaFoldDB" id="A0A1V4EQU5"/>
<comment type="caution">
    <text evidence="10">The sequence shown here is derived from an EMBL/GenBank/DDBJ whole genome shotgun (WGS) entry which is preliminary data.</text>
</comment>
<comment type="subcellular location">
    <subcellularLocation>
        <location evidence="1">Membrane</location>
        <topology evidence="1">Multi-pass membrane protein</topology>
    </subcellularLocation>
</comment>
<gene>
    <name evidence="10" type="ORF">B2M26_13310</name>
</gene>
<evidence type="ECO:0000256" key="4">
    <source>
        <dbReference type="ARBA" id="ARBA00022475"/>
    </source>
</evidence>
<feature type="transmembrane region" description="Helical" evidence="9">
    <location>
        <begin position="372"/>
        <end position="396"/>
    </location>
</feature>